<evidence type="ECO:0000256" key="8">
    <source>
        <dbReference type="ARBA" id="ARBA00022750"/>
    </source>
</evidence>
<dbReference type="InterPro" id="IPR033876">
    <property type="entry name" value="SAP-like"/>
</dbReference>
<keyword evidence="9 14" id="KW-0378">Hydrolase</keyword>
<sequence length="403" mass="43378">MLPFLTIFTLAMSLVSGLVLPQNDDASVAKRGAQPLKLDFDIVKDTSKNSTLYHPQRYFENLRAARGANHAKRSTSTTITNDRDISYILDVYLGSQHDKVTVLLDTGSSDLWVYGPGVSSAEGGTFDPSQSSHDQSTGESFSIQYLDNSGAEGSYYLDDFSFNSGSTLVSNFQFAVVSSANADSTGILGVADKGQEAVEGEPTYDNLPWALQKSGVTPKASYSLFLGSEQEGKGSIIFGGIDTDKYEGDLKKYQVSTDQGLGITAQSATVGGKSISLGQSYILDSGTSWNLWPTDLTEAVAQELGLISYQQGLYIVNCDQPSDKSISFDLGENSISIPYSDLIVNVGENGQKVCSLGAQATDYDPYIFGDVFLRSAYVYYDLTDHTISIAQAKYSTSSHIVPA</sequence>
<dbReference type="AlphaFoldDB" id="A0A8F3AH48"/>
<feature type="disulfide bond" evidence="13">
    <location>
        <begin position="318"/>
        <end position="354"/>
    </location>
</feature>
<protein>
    <recommendedName>
        <fullName evidence="4">candidapepsin</fullName>
        <ecNumber evidence="4">3.4.23.24</ecNumber>
    </recommendedName>
</protein>
<feature type="signal peptide" evidence="15">
    <location>
        <begin position="1"/>
        <end position="17"/>
    </location>
</feature>
<evidence type="ECO:0000256" key="14">
    <source>
        <dbReference type="RuleBase" id="RU000454"/>
    </source>
</evidence>
<dbReference type="GO" id="GO:0005576">
    <property type="term" value="C:extracellular region"/>
    <property type="evidence" value="ECO:0007669"/>
    <property type="project" value="UniProtKB-SubCell"/>
</dbReference>
<evidence type="ECO:0000256" key="10">
    <source>
        <dbReference type="ARBA" id="ARBA00023145"/>
    </source>
</evidence>
<dbReference type="PROSITE" id="PS51767">
    <property type="entry name" value="PEPTIDASE_A1"/>
    <property type="match status" value="1"/>
</dbReference>
<keyword evidence="8 14" id="KW-0064">Aspartyl protease</keyword>
<dbReference type="PANTHER" id="PTHR47966:SF65">
    <property type="entry name" value="ASPARTIC-TYPE ENDOPEPTIDASE"/>
    <property type="match status" value="1"/>
</dbReference>
<name>A0A8F3AH48_CANAR</name>
<dbReference type="InterPro" id="IPR033121">
    <property type="entry name" value="PEPTIDASE_A1"/>
</dbReference>
<dbReference type="CDD" id="cd05474">
    <property type="entry name" value="SAP_like"/>
    <property type="match status" value="1"/>
</dbReference>
<dbReference type="Pfam" id="PF00026">
    <property type="entry name" value="Asp"/>
    <property type="match status" value="1"/>
</dbReference>
<dbReference type="InterPro" id="IPR021109">
    <property type="entry name" value="Peptidase_aspartic_dom_sf"/>
</dbReference>
<evidence type="ECO:0000256" key="1">
    <source>
        <dbReference type="ARBA" id="ARBA00001675"/>
    </source>
</evidence>
<evidence type="ECO:0000256" key="7">
    <source>
        <dbReference type="ARBA" id="ARBA00022729"/>
    </source>
</evidence>
<dbReference type="EMBL" id="CP076749">
    <property type="protein sequence ID" value="QWW22888.1"/>
    <property type="molecule type" value="Genomic_DNA"/>
</dbReference>
<proteinExistence type="inferred from homology"/>
<dbReference type="InterPro" id="IPR001969">
    <property type="entry name" value="Aspartic_peptidase_AS"/>
</dbReference>
<evidence type="ECO:0000256" key="4">
    <source>
        <dbReference type="ARBA" id="ARBA00013207"/>
    </source>
</evidence>
<evidence type="ECO:0000256" key="6">
    <source>
        <dbReference type="ARBA" id="ARBA00022670"/>
    </source>
</evidence>
<gene>
    <name evidence="17" type="ORF">CA7LBN_001635</name>
</gene>
<reference evidence="17" key="1">
    <citation type="submission" date="2021-06" db="EMBL/GenBank/DDBJ databases">
        <title>Candida auris outbreak in lebanese hospital.</title>
        <authorList>
            <person name="Finianos M."/>
        </authorList>
    </citation>
    <scope>NUCLEOTIDE SEQUENCE</scope>
    <source>
        <strain evidence="17">CA7LBN</strain>
    </source>
</reference>
<feature type="chain" id="PRO_5034454395" description="candidapepsin" evidence="15">
    <location>
        <begin position="18"/>
        <end position="403"/>
    </location>
</feature>
<evidence type="ECO:0000256" key="9">
    <source>
        <dbReference type="ARBA" id="ARBA00022801"/>
    </source>
</evidence>
<keyword evidence="6 14" id="KW-0645">Protease</keyword>
<evidence type="ECO:0000256" key="2">
    <source>
        <dbReference type="ARBA" id="ARBA00004613"/>
    </source>
</evidence>
<feature type="active site" evidence="12">
    <location>
        <position position="284"/>
    </location>
</feature>
<evidence type="ECO:0000256" key="5">
    <source>
        <dbReference type="ARBA" id="ARBA00022525"/>
    </source>
</evidence>
<keyword evidence="7 15" id="KW-0732">Signal</keyword>
<dbReference type="Proteomes" id="UP000825438">
    <property type="component" value="Chromosome I"/>
</dbReference>
<evidence type="ECO:0000256" key="13">
    <source>
        <dbReference type="PIRSR" id="PIRSR601461-2"/>
    </source>
</evidence>
<evidence type="ECO:0000256" key="15">
    <source>
        <dbReference type="SAM" id="SignalP"/>
    </source>
</evidence>
<dbReference type="EC" id="3.4.23.24" evidence="4"/>
<dbReference type="PRINTS" id="PR00792">
    <property type="entry name" value="PEPSIN"/>
</dbReference>
<keyword evidence="10" id="KW-0865">Zymogen</keyword>
<organism evidence="17">
    <name type="scientific">Candidozyma auris</name>
    <name type="common">Yeast</name>
    <name type="synonym">Candida auris</name>
    <dbReference type="NCBI Taxonomy" id="498019"/>
    <lineage>
        <taxon>Eukaryota</taxon>
        <taxon>Fungi</taxon>
        <taxon>Dikarya</taxon>
        <taxon>Ascomycota</taxon>
        <taxon>Saccharomycotina</taxon>
        <taxon>Pichiomycetes</taxon>
        <taxon>Metschnikowiaceae</taxon>
        <taxon>Candidozyma</taxon>
    </lineage>
</organism>
<dbReference type="Gene3D" id="2.40.70.10">
    <property type="entry name" value="Acid Proteases"/>
    <property type="match status" value="2"/>
</dbReference>
<dbReference type="PANTHER" id="PTHR47966">
    <property type="entry name" value="BETA-SITE APP-CLEAVING ENZYME, ISOFORM A-RELATED"/>
    <property type="match status" value="1"/>
</dbReference>
<comment type="subcellular location">
    <subcellularLocation>
        <location evidence="2">Secreted</location>
    </subcellularLocation>
</comment>
<feature type="domain" description="Peptidase A1" evidence="16">
    <location>
        <begin position="87"/>
        <end position="390"/>
    </location>
</feature>
<feature type="active site" evidence="12">
    <location>
        <position position="105"/>
    </location>
</feature>
<evidence type="ECO:0000256" key="3">
    <source>
        <dbReference type="ARBA" id="ARBA00007447"/>
    </source>
</evidence>
<accession>A0A8F3AH48</accession>
<evidence type="ECO:0000256" key="12">
    <source>
        <dbReference type="PIRSR" id="PIRSR601461-1"/>
    </source>
</evidence>
<comment type="catalytic activity">
    <reaction evidence="1">
        <text>Preferential cleavage at the carboxyl of hydrophobic amino acids, but fails to cleave 15-Leu-|-Tyr-16, 16-Tyr-|-Leu-17 and 24-Phe-|-Phe-25 of insulin B chain. Activates trypsinogen, and degrades keratin.</text>
        <dbReference type="EC" id="3.4.23.24"/>
    </reaction>
</comment>
<dbReference type="InterPro" id="IPR001461">
    <property type="entry name" value="Aspartic_peptidase_A1"/>
</dbReference>
<dbReference type="GO" id="GO:0006508">
    <property type="term" value="P:proteolysis"/>
    <property type="evidence" value="ECO:0007669"/>
    <property type="project" value="UniProtKB-KW"/>
</dbReference>
<comment type="similarity">
    <text evidence="3 14">Belongs to the peptidase A1 family.</text>
</comment>
<keyword evidence="5" id="KW-0964">Secreted</keyword>
<evidence type="ECO:0000313" key="17">
    <source>
        <dbReference type="EMBL" id="QWW22888.1"/>
    </source>
</evidence>
<dbReference type="PROSITE" id="PS00141">
    <property type="entry name" value="ASP_PROTEASE"/>
    <property type="match status" value="1"/>
</dbReference>
<dbReference type="GO" id="GO:0004190">
    <property type="term" value="F:aspartic-type endopeptidase activity"/>
    <property type="evidence" value="ECO:0007669"/>
    <property type="project" value="UniProtKB-KW"/>
</dbReference>
<evidence type="ECO:0000259" key="16">
    <source>
        <dbReference type="PROSITE" id="PS51767"/>
    </source>
</evidence>
<evidence type="ECO:0000256" key="11">
    <source>
        <dbReference type="ARBA" id="ARBA00023157"/>
    </source>
</evidence>
<dbReference type="SUPFAM" id="SSF50630">
    <property type="entry name" value="Acid proteases"/>
    <property type="match status" value="1"/>
</dbReference>
<keyword evidence="11 13" id="KW-1015">Disulfide bond</keyword>